<name>A0A9E9M1C7_9BURK</name>
<accession>A0A9E9M1C7</accession>
<dbReference type="Pfam" id="PF13671">
    <property type="entry name" value="AAA_33"/>
    <property type="match status" value="1"/>
</dbReference>
<dbReference type="EMBL" id="CP098242">
    <property type="protein sequence ID" value="WAW10718.1"/>
    <property type="molecule type" value="Genomic_DNA"/>
</dbReference>
<dbReference type="PANTHER" id="PTHR43883:SF1">
    <property type="entry name" value="GLUCONOKINASE"/>
    <property type="match status" value="1"/>
</dbReference>
<gene>
    <name evidence="1" type="ORF">NB640_03430</name>
</gene>
<dbReference type="Proteomes" id="UP001156215">
    <property type="component" value="Chromosome"/>
</dbReference>
<evidence type="ECO:0000313" key="1">
    <source>
        <dbReference type="EMBL" id="WAW10718.1"/>
    </source>
</evidence>
<sequence length="539" mass="61151">MMPFSMTENLKYQEELIHAWKETFRGIQPLPYPELIETHVSWVLLTKENAYKVKKALKLDFLDFSDLASRRFYCEEEIRLNKRTAPDIYQRVVSLGGSLSAPHINAEPVFEYAVEMKRFSRENEMAHMLEDGRLQALHIDSLAEKIAYFHESLPSITGGVAGMAYGTYDFLLHGLENNYSELGTIFSGSDLMPEREKLDALEALHFAVLEERKETIEKRHRDGFVRECHGDLHMGNIVFIDDEAILFDSIEFSPDFRCVDVICDLAFAFTDLHYFGRADYAWQLLNRYLEETGDYEGAALVDVFGASHALVRAKVAAIRYRQLTDDAQQAASLKESRRYMALAREMLEDRNAGLLITCGLPGAGKSVFSRAALGTIQAIRIRSDIERKRHYGFRSLQSSAGGKINIYSETASEITYGLLEKLADTLLDAGFRVIVDAAFLKKAERERFRHLAADRSVPFVIAMITASPETLLRRVTTRQMQRNDPSEAGPDVLAKKQAQFEPLSSEELSCTIEIVNEDGHDFMSDESGWKHLNQMLLAP</sequence>
<dbReference type="InterPro" id="IPR011009">
    <property type="entry name" value="Kinase-like_dom_sf"/>
</dbReference>
<dbReference type="KEGG" id="ovb:NB640_03430"/>
<dbReference type="PANTHER" id="PTHR43883">
    <property type="entry name" value="SLR0207 PROTEIN"/>
    <property type="match status" value="1"/>
</dbReference>
<dbReference type="RefSeq" id="WP_269309758.1">
    <property type="nucleotide sequence ID" value="NZ_CP098242.1"/>
</dbReference>
<dbReference type="InterPro" id="IPR052732">
    <property type="entry name" value="Cell-binding_unc_protein"/>
</dbReference>
<dbReference type="AlphaFoldDB" id="A0A9E9M1C7"/>
<proteinExistence type="predicted"/>
<dbReference type="SUPFAM" id="SSF52540">
    <property type="entry name" value="P-loop containing nucleoside triphosphate hydrolases"/>
    <property type="match status" value="1"/>
</dbReference>
<dbReference type="InterPro" id="IPR027417">
    <property type="entry name" value="P-loop_NTPase"/>
</dbReference>
<organism evidence="1 2">
    <name type="scientific">Oxalobacter vibrioformis</name>
    <dbReference type="NCBI Taxonomy" id="933080"/>
    <lineage>
        <taxon>Bacteria</taxon>
        <taxon>Pseudomonadati</taxon>
        <taxon>Pseudomonadota</taxon>
        <taxon>Betaproteobacteria</taxon>
        <taxon>Burkholderiales</taxon>
        <taxon>Oxalobacteraceae</taxon>
        <taxon>Oxalobacter</taxon>
    </lineage>
</organism>
<protein>
    <submittedName>
        <fullName evidence="1">AAA family ATPase</fullName>
    </submittedName>
</protein>
<reference evidence="1" key="1">
    <citation type="journal article" date="2022" name="Front. Microbiol.">
        <title>New perspectives on an old grouping: The genomic and phenotypic variability of Oxalobacter formigenes and the implications for calcium oxalate stone prevention.</title>
        <authorList>
            <person name="Chmiel J.A."/>
            <person name="Carr C."/>
            <person name="Stuivenberg G.A."/>
            <person name="Venema R."/>
            <person name="Chanyi R.M."/>
            <person name="Al K.F."/>
            <person name="Giguere D."/>
            <person name="Say H."/>
            <person name="Akouris P.P."/>
            <person name="Dominguez Romero S.A."/>
            <person name="Kwong A."/>
            <person name="Tai V."/>
            <person name="Koval S.F."/>
            <person name="Razvi H."/>
            <person name="Bjazevic J."/>
            <person name="Burton J.P."/>
        </authorList>
    </citation>
    <scope>NUCLEOTIDE SEQUENCE</scope>
    <source>
        <strain evidence="1">WoOx3</strain>
    </source>
</reference>
<keyword evidence="2" id="KW-1185">Reference proteome</keyword>
<dbReference type="Gene3D" id="3.40.50.300">
    <property type="entry name" value="P-loop containing nucleotide triphosphate hydrolases"/>
    <property type="match status" value="1"/>
</dbReference>
<evidence type="ECO:0000313" key="2">
    <source>
        <dbReference type="Proteomes" id="UP001156215"/>
    </source>
</evidence>
<dbReference type="SUPFAM" id="SSF56112">
    <property type="entry name" value="Protein kinase-like (PK-like)"/>
    <property type="match status" value="1"/>
</dbReference>